<dbReference type="KEGG" id="kor:AWR26_09615"/>
<dbReference type="AlphaFoldDB" id="A0AA94KQD8"/>
<accession>A0AA94KQD8</accession>
<keyword evidence="3" id="KW-1185">Reference proteome</keyword>
<evidence type="ECO:0000313" key="1">
    <source>
        <dbReference type="EMBL" id="ANI82394.1"/>
    </source>
</evidence>
<reference evidence="2 4" key="1">
    <citation type="submission" date="2016-10" db="EMBL/GenBank/DDBJ databases">
        <authorList>
            <person name="Varghese N."/>
            <person name="Submissions S."/>
        </authorList>
    </citation>
    <scope>NUCLEOTIDE SEQUENCE [LARGE SCALE GENOMIC DNA]</scope>
    <source>
        <strain evidence="2 4">CGMCC 1.7012</strain>
    </source>
</reference>
<dbReference type="Proteomes" id="UP000078227">
    <property type="component" value="Chromosome"/>
</dbReference>
<dbReference type="Proteomes" id="UP000182314">
    <property type="component" value="Unassembled WGS sequence"/>
</dbReference>
<sequence>MKKGWFHHTDLTESQAKELVARYTARGVETEKSLSPDYLSWIVSAFLPEDKAPRRGDSKFRGRS</sequence>
<dbReference type="EMBL" id="CP014007">
    <property type="protein sequence ID" value="ANI82394.1"/>
    <property type="molecule type" value="Genomic_DNA"/>
</dbReference>
<gene>
    <name evidence="1" type="ORF">AWR26_09615</name>
    <name evidence="2" type="ORF">SAMN05216286_2736</name>
</gene>
<dbReference type="EMBL" id="FOKO01000003">
    <property type="protein sequence ID" value="SFC56702.1"/>
    <property type="molecule type" value="Genomic_DNA"/>
</dbReference>
<proteinExistence type="predicted"/>
<organism evidence="2 4">
    <name type="scientific">Kosakonia oryzae</name>
    <dbReference type="NCBI Taxonomy" id="497725"/>
    <lineage>
        <taxon>Bacteria</taxon>
        <taxon>Pseudomonadati</taxon>
        <taxon>Pseudomonadota</taxon>
        <taxon>Gammaproteobacteria</taxon>
        <taxon>Enterobacterales</taxon>
        <taxon>Enterobacteriaceae</taxon>
        <taxon>Kosakonia</taxon>
    </lineage>
</organism>
<dbReference type="RefSeq" id="WP_064565394.1">
    <property type="nucleotide sequence ID" value="NZ_CP014007.2"/>
</dbReference>
<evidence type="ECO:0000313" key="3">
    <source>
        <dbReference type="Proteomes" id="UP000078227"/>
    </source>
</evidence>
<reference evidence="1 3" key="2">
    <citation type="submission" date="2021-03" db="EMBL/GenBank/DDBJ databases">
        <authorList>
            <person name="Li Y."/>
            <person name="Li S."/>
            <person name="Chen M."/>
            <person name="Peng G."/>
            <person name="Tan Z."/>
            <person name="An Q."/>
        </authorList>
    </citation>
    <scope>NUCLEOTIDE SEQUENCE [LARGE SCALE GENOMIC DNA]</scope>
    <source>
        <strain evidence="1 3">Ola 51</strain>
    </source>
</reference>
<evidence type="ECO:0000313" key="4">
    <source>
        <dbReference type="Proteomes" id="UP000182314"/>
    </source>
</evidence>
<name>A0AA94KQD8_9ENTR</name>
<evidence type="ECO:0000313" key="2">
    <source>
        <dbReference type="EMBL" id="SFC56702.1"/>
    </source>
</evidence>
<protein>
    <submittedName>
        <fullName evidence="2">Uncharacterized protein</fullName>
    </submittedName>
</protein>